<feature type="compositionally biased region" description="Basic and acidic residues" evidence="1">
    <location>
        <begin position="159"/>
        <end position="170"/>
    </location>
</feature>
<protein>
    <submittedName>
        <fullName evidence="2">Uncharacterized protein</fullName>
    </submittedName>
</protein>
<name>A0A0C3B8P1_SERVB</name>
<evidence type="ECO:0000313" key="2">
    <source>
        <dbReference type="EMBL" id="KIM28499.1"/>
    </source>
</evidence>
<dbReference type="HOGENOM" id="CLU_1147785_0_0_1"/>
<feature type="compositionally biased region" description="Low complexity" evidence="1">
    <location>
        <begin position="206"/>
        <end position="215"/>
    </location>
</feature>
<evidence type="ECO:0000256" key="1">
    <source>
        <dbReference type="SAM" id="MobiDB-lite"/>
    </source>
</evidence>
<evidence type="ECO:0000313" key="3">
    <source>
        <dbReference type="Proteomes" id="UP000054097"/>
    </source>
</evidence>
<sequence length="242" mass="26439">MRQKWTTNRFCSGVRGSGVGGVVLNRSPTLFAFDRPGASFLLLSPISDFISLFNLKITMHLTVITAAAVLAYSVQTLAAPLPEPYVGEYHSNDPVAAVHGLVQFHSSPDARRRIAQMLRDHPIHLHLPFGFGRKNVVTPKAGGPAAIPKGSKRITKAKNTREKTSDKPKSVGESPKSARGAKAKKLQTNSSHQSKSKAQKSKITHVQKAASAQKAKSSKKKHVKRDFTLEIEERDFEIGNLD</sequence>
<proteinExistence type="predicted"/>
<feature type="region of interest" description="Disordered" evidence="1">
    <location>
        <begin position="140"/>
        <end position="242"/>
    </location>
</feature>
<dbReference type="Proteomes" id="UP000054097">
    <property type="component" value="Unassembled WGS sequence"/>
</dbReference>
<dbReference type="EMBL" id="KN824292">
    <property type="protein sequence ID" value="KIM28499.1"/>
    <property type="molecule type" value="Genomic_DNA"/>
</dbReference>
<feature type="compositionally biased region" description="Basic residues" evidence="1">
    <location>
        <begin position="194"/>
        <end position="205"/>
    </location>
</feature>
<dbReference type="AlphaFoldDB" id="A0A0C3B8P1"/>
<reference evidence="2 3" key="1">
    <citation type="submission" date="2014-04" db="EMBL/GenBank/DDBJ databases">
        <authorList>
            <consortium name="DOE Joint Genome Institute"/>
            <person name="Kuo A."/>
            <person name="Zuccaro A."/>
            <person name="Kohler A."/>
            <person name="Nagy L.G."/>
            <person name="Floudas D."/>
            <person name="Copeland A."/>
            <person name="Barry K.W."/>
            <person name="Cichocki N."/>
            <person name="Veneault-Fourrey C."/>
            <person name="LaButti K."/>
            <person name="Lindquist E.A."/>
            <person name="Lipzen A."/>
            <person name="Lundell T."/>
            <person name="Morin E."/>
            <person name="Murat C."/>
            <person name="Sun H."/>
            <person name="Tunlid A."/>
            <person name="Henrissat B."/>
            <person name="Grigoriev I.V."/>
            <person name="Hibbett D.S."/>
            <person name="Martin F."/>
            <person name="Nordberg H.P."/>
            <person name="Cantor M.N."/>
            <person name="Hua S.X."/>
        </authorList>
    </citation>
    <scope>NUCLEOTIDE SEQUENCE [LARGE SCALE GENOMIC DNA]</scope>
    <source>
        <strain evidence="2 3">MAFF 305830</strain>
    </source>
</reference>
<gene>
    <name evidence="2" type="ORF">M408DRAFT_307781</name>
</gene>
<accession>A0A0C3B8P1</accession>
<reference evidence="3" key="2">
    <citation type="submission" date="2015-01" db="EMBL/GenBank/DDBJ databases">
        <title>Evolutionary Origins and Diversification of the Mycorrhizal Mutualists.</title>
        <authorList>
            <consortium name="DOE Joint Genome Institute"/>
            <consortium name="Mycorrhizal Genomics Consortium"/>
            <person name="Kohler A."/>
            <person name="Kuo A."/>
            <person name="Nagy L.G."/>
            <person name="Floudas D."/>
            <person name="Copeland A."/>
            <person name="Barry K.W."/>
            <person name="Cichocki N."/>
            <person name="Veneault-Fourrey C."/>
            <person name="LaButti K."/>
            <person name="Lindquist E.A."/>
            <person name="Lipzen A."/>
            <person name="Lundell T."/>
            <person name="Morin E."/>
            <person name="Murat C."/>
            <person name="Riley R."/>
            <person name="Ohm R."/>
            <person name="Sun H."/>
            <person name="Tunlid A."/>
            <person name="Henrissat B."/>
            <person name="Grigoriev I.V."/>
            <person name="Hibbett D.S."/>
            <person name="Martin F."/>
        </authorList>
    </citation>
    <scope>NUCLEOTIDE SEQUENCE [LARGE SCALE GENOMIC DNA]</scope>
    <source>
        <strain evidence="3">MAFF 305830</strain>
    </source>
</reference>
<keyword evidence="3" id="KW-1185">Reference proteome</keyword>
<organism evidence="2 3">
    <name type="scientific">Serendipita vermifera MAFF 305830</name>
    <dbReference type="NCBI Taxonomy" id="933852"/>
    <lineage>
        <taxon>Eukaryota</taxon>
        <taxon>Fungi</taxon>
        <taxon>Dikarya</taxon>
        <taxon>Basidiomycota</taxon>
        <taxon>Agaricomycotina</taxon>
        <taxon>Agaricomycetes</taxon>
        <taxon>Sebacinales</taxon>
        <taxon>Serendipitaceae</taxon>
        <taxon>Serendipita</taxon>
    </lineage>
</organism>